<evidence type="ECO:0000256" key="1">
    <source>
        <dbReference type="SAM" id="MobiDB-lite"/>
    </source>
</evidence>
<comment type="caution">
    <text evidence="3">The sequence shown here is derived from an EMBL/GenBank/DDBJ whole genome shotgun (WGS) entry which is preliminary data.</text>
</comment>
<reference evidence="3 4" key="1">
    <citation type="submission" date="2020-08" db="EMBL/GenBank/DDBJ databases">
        <title>Genomic Encyclopedia of Type Strains, Phase III (KMG-III): the genomes of soil and plant-associated and newly described type strains.</title>
        <authorList>
            <person name="Whitman W."/>
        </authorList>
    </citation>
    <scope>NUCLEOTIDE SEQUENCE [LARGE SCALE GENOMIC DNA]</scope>
    <source>
        <strain evidence="3 4">CECT 8577</strain>
    </source>
</reference>
<accession>A0A839S627</accession>
<sequence length="198" mass="21429">MDPQNWSAIFAGVSALGAVATAGIAGWSLLGARKDSRDRTRPVVVASLKKGPEMSLGVVYLVIENNGQSLARHLEVRFDPPLPDYTHTDDGQQGVVAPVLRKRYGTAITLLAPGHQLKNIYSYMSAGSDGNVEPVPAQFTVSVHYVDDHGRGYADSFPLDVDLIGLETQSDPSDGNNPERRKNKRDRRDTGETCQVVG</sequence>
<gene>
    <name evidence="3" type="ORF">FHS23_004595</name>
</gene>
<evidence type="ECO:0000256" key="2">
    <source>
        <dbReference type="SAM" id="Phobius"/>
    </source>
</evidence>
<evidence type="ECO:0000313" key="3">
    <source>
        <dbReference type="EMBL" id="MBB3053541.1"/>
    </source>
</evidence>
<feature type="region of interest" description="Disordered" evidence="1">
    <location>
        <begin position="166"/>
        <end position="198"/>
    </location>
</feature>
<feature type="compositionally biased region" description="Polar residues" evidence="1">
    <location>
        <begin position="167"/>
        <end position="176"/>
    </location>
</feature>
<keyword evidence="2" id="KW-1133">Transmembrane helix</keyword>
<keyword evidence="2" id="KW-0472">Membrane</keyword>
<dbReference type="EMBL" id="JACHWU010000011">
    <property type="protein sequence ID" value="MBB3053541.1"/>
    <property type="molecule type" value="Genomic_DNA"/>
</dbReference>
<dbReference type="AlphaFoldDB" id="A0A839S627"/>
<organism evidence="3 4">
    <name type="scientific">Prauserella isguenensis</name>
    <dbReference type="NCBI Taxonomy" id="1470180"/>
    <lineage>
        <taxon>Bacteria</taxon>
        <taxon>Bacillati</taxon>
        <taxon>Actinomycetota</taxon>
        <taxon>Actinomycetes</taxon>
        <taxon>Pseudonocardiales</taxon>
        <taxon>Pseudonocardiaceae</taxon>
        <taxon>Prauserella</taxon>
    </lineage>
</organism>
<proteinExistence type="predicted"/>
<name>A0A839S627_9PSEU</name>
<evidence type="ECO:0000313" key="4">
    <source>
        <dbReference type="Proteomes" id="UP000550714"/>
    </source>
</evidence>
<keyword evidence="2" id="KW-0812">Transmembrane</keyword>
<protein>
    <submittedName>
        <fullName evidence="3">Uncharacterized protein</fullName>
    </submittedName>
</protein>
<feature type="transmembrane region" description="Helical" evidence="2">
    <location>
        <begin position="6"/>
        <end position="30"/>
    </location>
</feature>
<dbReference type="Proteomes" id="UP000550714">
    <property type="component" value="Unassembled WGS sequence"/>
</dbReference>
<keyword evidence="4" id="KW-1185">Reference proteome</keyword>
<dbReference type="RefSeq" id="WP_183659444.1">
    <property type="nucleotide sequence ID" value="NZ_JACHWU010000011.1"/>
</dbReference>